<proteinExistence type="predicted"/>
<dbReference type="Proteomes" id="UP001428341">
    <property type="component" value="Unassembled WGS sequence"/>
</dbReference>
<evidence type="ECO:0000313" key="4">
    <source>
        <dbReference type="EMBL" id="KAK9223461.1"/>
    </source>
</evidence>
<accession>A0AAP0MWW4</accession>
<feature type="compositionally biased region" description="Basic and acidic residues" evidence="2">
    <location>
        <begin position="271"/>
        <end position="285"/>
    </location>
</feature>
<keyword evidence="5" id="KW-1185">Reference proteome</keyword>
<feature type="domain" description="SWIM-type" evidence="3">
    <location>
        <begin position="86"/>
        <end position="118"/>
    </location>
</feature>
<evidence type="ECO:0000259" key="3">
    <source>
        <dbReference type="PROSITE" id="PS50966"/>
    </source>
</evidence>
<dbReference type="PANTHER" id="PTHR31973">
    <property type="entry name" value="POLYPROTEIN, PUTATIVE-RELATED"/>
    <property type="match status" value="1"/>
</dbReference>
<dbReference type="Pfam" id="PF04434">
    <property type="entry name" value="SWIM"/>
    <property type="match status" value="1"/>
</dbReference>
<gene>
    <name evidence="4" type="ORF">WN944_011904</name>
</gene>
<protein>
    <recommendedName>
        <fullName evidence="3">SWIM-type domain-containing protein</fullName>
    </recommendedName>
</protein>
<dbReference type="InterPro" id="IPR007527">
    <property type="entry name" value="Znf_SWIM"/>
</dbReference>
<evidence type="ECO:0000256" key="1">
    <source>
        <dbReference type="PROSITE-ProRule" id="PRU00325"/>
    </source>
</evidence>
<reference evidence="4 5" key="1">
    <citation type="submission" date="2024-05" db="EMBL/GenBank/DDBJ databases">
        <title>Haplotype-resolved chromosome-level genome assembly of Huyou (Citrus changshanensis).</title>
        <authorList>
            <person name="Miao C."/>
            <person name="Chen W."/>
            <person name="Wu Y."/>
            <person name="Wang L."/>
            <person name="Zhao S."/>
            <person name="Grierson D."/>
            <person name="Xu C."/>
            <person name="Chen K."/>
        </authorList>
    </citation>
    <scope>NUCLEOTIDE SEQUENCE [LARGE SCALE GENOMIC DNA]</scope>
    <source>
        <strain evidence="4">01-14</strain>
        <tissue evidence="4">Leaf</tissue>
    </source>
</reference>
<comment type="caution">
    <text evidence="4">The sequence shown here is derived from an EMBL/GenBank/DDBJ whole genome shotgun (WGS) entry which is preliminary data.</text>
</comment>
<dbReference type="PROSITE" id="PS50966">
    <property type="entry name" value="ZF_SWIM"/>
    <property type="match status" value="1"/>
</dbReference>
<keyword evidence="1" id="KW-0863">Zinc-finger</keyword>
<dbReference type="AlphaFoldDB" id="A0AAP0MWW4"/>
<organism evidence="4 5">
    <name type="scientific">Citrus x changshan-huyou</name>
    <dbReference type="NCBI Taxonomy" id="2935761"/>
    <lineage>
        <taxon>Eukaryota</taxon>
        <taxon>Viridiplantae</taxon>
        <taxon>Streptophyta</taxon>
        <taxon>Embryophyta</taxon>
        <taxon>Tracheophyta</taxon>
        <taxon>Spermatophyta</taxon>
        <taxon>Magnoliopsida</taxon>
        <taxon>eudicotyledons</taxon>
        <taxon>Gunneridae</taxon>
        <taxon>Pentapetalae</taxon>
        <taxon>rosids</taxon>
        <taxon>malvids</taxon>
        <taxon>Sapindales</taxon>
        <taxon>Rutaceae</taxon>
        <taxon>Aurantioideae</taxon>
        <taxon>Citrus</taxon>
    </lineage>
</organism>
<dbReference type="PANTHER" id="PTHR31973:SF195">
    <property type="entry name" value="MUDR FAMILY TRANSPOSASE"/>
    <property type="match status" value="1"/>
</dbReference>
<evidence type="ECO:0000256" key="2">
    <source>
        <dbReference type="SAM" id="MobiDB-lite"/>
    </source>
</evidence>
<feature type="region of interest" description="Disordered" evidence="2">
    <location>
        <begin position="271"/>
        <end position="307"/>
    </location>
</feature>
<sequence length="384" mass="43161">MVTERLHRFMKRYLHLSITHKFTGLTNATAYLFEHRRLQGWEWIYQRITPTVTNIIQHHLIEARYLAVQNNNGTISGVTDAAATLYEVDMQRKLCSCGFWQKSGVPCAHACKCILQKAEKIDDFVDKMRTISQYRDTYGPGMNSLPNDFPWKSHVSTVLLLPPRAHATIVQDPPYPIPHTKQISPYSATTELTGHDFFHLPSSSSDEDSISFLFSCCRPVAVTLEGHGLLIPTVSAAMASQASRSSAFDIIFILSLIIYTTTFVARVDSRPLQKPLNDGDHHSEGNKVTNSLSFNENNNDNDHHKAKGMKQPVNEMKDLPPFPNIPDMPFAPFPPCLFPFPPPFDIPNFPPPFDIPNIPPLPDFPLPPLPPFPNLPPFPFSPPA</sequence>
<evidence type="ECO:0000313" key="5">
    <source>
        <dbReference type="Proteomes" id="UP001428341"/>
    </source>
</evidence>
<keyword evidence="1" id="KW-0479">Metal-binding</keyword>
<keyword evidence="1" id="KW-0862">Zinc</keyword>
<dbReference type="GO" id="GO:0008270">
    <property type="term" value="F:zinc ion binding"/>
    <property type="evidence" value="ECO:0007669"/>
    <property type="project" value="UniProtKB-KW"/>
</dbReference>
<dbReference type="EMBL" id="JBCGBO010000002">
    <property type="protein sequence ID" value="KAK9223461.1"/>
    <property type="molecule type" value="Genomic_DNA"/>
</dbReference>
<name>A0AAP0MWW4_9ROSI</name>